<dbReference type="InterPro" id="IPR046713">
    <property type="entry name" value="DUF6786"/>
</dbReference>
<dbReference type="Pfam" id="PF20583">
    <property type="entry name" value="DUF6786"/>
    <property type="match status" value="1"/>
</dbReference>
<dbReference type="AlphaFoldDB" id="A0A518K968"/>
<proteinExistence type="predicted"/>
<evidence type="ECO:0000313" key="1">
    <source>
        <dbReference type="EMBL" id="QDV74341.1"/>
    </source>
</evidence>
<gene>
    <name evidence="1" type="ORF">Spa11_25440</name>
</gene>
<reference evidence="1 2" key="1">
    <citation type="submission" date="2019-02" db="EMBL/GenBank/DDBJ databases">
        <title>Deep-cultivation of Planctomycetes and their phenomic and genomic characterization uncovers novel biology.</title>
        <authorList>
            <person name="Wiegand S."/>
            <person name="Jogler M."/>
            <person name="Boedeker C."/>
            <person name="Pinto D."/>
            <person name="Vollmers J."/>
            <person name="Rivas-Marin E."/>
            <person name="Kohn T."/>
            <person name="Peeters S.H."/>
            <person name="Heuer A."/>
            <person name="Rast P."/>
            <person name="Oberbeckmann S."/>
            <person name="Bunk B."/>
            <person name="Jeske O."/>
            <person name="Meyerdierks A."/>
            <person name="Storesund J.E."/>
            <person name="Kallscheuer N."/>
            <person name="Luecker S."/>
            <person name="Lage O.M."/>
            <person name="Pohl T."/>
            <person name="Merkel B.J."/>
            <person name="Hornburger P."/>
            <person name="Mueller R.-W."/>
            <person name="Bruemmer F."/>
            <person name="Labrenz M."/>
            <person name="Spormann A.M."/>
            <person name="Op den Camp H."/>
            <person name="Overmann J."/>
            <person name="Amann R."/>
            <person name="Jetten M.S.M."/>
            <person name="Mascher T."/>
            <person name="Medema M.H."/>
            <person name="Devos D.P."/>
            <person name="Kaster A.-K."/>
            <person name="Ovreas L."/>
            <person name="Rohde M."/>
            <person name="Galperin M.Y."/>
            <person name="Jogler C."/>
        </authorList>
    </citation>
    <scope>NUCLEOTIDE SEQUENCE [LARGE SCALE GENOMIC DNA]</scope>
    <source>
        <strain evidence="1 2">Spa11</strain>
    </source>
</reference>
<dbReference type="KEGG" id="bmei:Spa11_25440"/>
<protein>
    <submittedName>
        <fullName evidence="1">Uncharacterized protein</fullName>
    </submittedName>
</protein>
<organism evidence="1 2">
    <name type="scientific">Botrimarina mediterranea</name>
    <dbReference type="NCBI Taxonomy" id="2528022"/>
    <lineage>
        <taxon>Bacteria</taxon>
        <taxon>Pseudomonadati</taxon>
        <taxon>Planctomycetota</taxon>
        <taxon>Planctomycetia</taxon>
        <taxon>Pirellulales</taxon>
        <taxon>Lacipirellulaceae</taxon>
        <taxon>Botrimarina</taxon>
    </lineage>
</organism>
<accession>A0A518K968</accession>
<dbReference type="Proteomes" id="UP000316426">
    <property type="component" value="Chromosome"/>
</dbReference>
<keyword evidence="2" id="KW-1185">Reference proteome</keyword>
<name>A0A518K968_9BACT</name>
<dbReference type="RefSeq" id="WP_231932915.1">
    <property type="nucleotide sequence ID" value="NZ_CP036349.1"/>
</dbReference>
<evidence type="ECO:0000313" key="2">
    <source>
        <dbReference type="Proteomes" id="UP000316426"/>
    </source>
</evidence>
<sequence>MSDSPLEPARHARRWLFTSAAALAAAGCADPVSSEPTASTTKNAPGVMSAEKTFQEDVDFLKKHAETIVLKGKSGDARVAVTPAYQGRVMTSSATGGDGVSFGWINYSHVESGEVAEHINVYGGEERFWLGPEGGQFSIYFAPGAKFEFADWQTPAPIDTEPFDVTDQSDTKVSFKKETELTNYSGTKLSLRIDRDVEVISADDASGSLGVDPGKLNFVGYRTVNKVTNTGDTAWTKETGMLSIWLLGMYKPGPETTIVVPFKPGPEEELGVIVNDEYFGKVPADRLKVQEDVLYLSADGKHRSKIGLPPRRAKDVAGSFDAERDILTIVKYSKPGDEVTDYVNSMWEIQDEPFAGDTINAYNDGSPEPGAPPLGPFYEIETSSPALALEPGKSGEHVSETYHFQGDRSELDRVAQAVLGVSLEEIEAGLE</sequence>
<dbReference type="EMBL" id="CP036349">
    <property type="protein sequence ID" value="QDV74341.1"/>
    <property type="molecule type" value="Genomic_DNA"/>
</dbReference>